<sequence>MFNEAYERAPSSSEFSALNAILSGGGTKGDVLINIINGLRGTVGSGDTAAQQFFLNETQPDSAGQLAGLAAREQVASIYLAVPLRNVDAQGWMIG</sequence>
<accession>A0A939NTH4</accession>
<comment type="caution">
    <text evidence="1">The sequence shown here is derived from an EMBL/GenBank/DDBJ whole genome shotgun (WGS) entry which is preliminary data.</text>
</comment>
<proteinExistence type="predicted"/>
<organism evidence="1">
    <name type="scientific">Serratia marcescens</name>
    <dbReference type="NCBI Taxonomy" id="615"/>
    <lineage>
        <taxon>Bacteria</taxon>
        <taxon>Pseudomonadati</taxon>
        <taxon>Pseudomonadota</taxon>
        <taxon>Gammaproteobacteria</taxon>
        <taxon>Enterobacterales</taxon>
        <taxon>Yersiniaceae</taxon>
        <taxon>Serratia</taxon>
    </lineage>
</organism>
<reference evidence="1" key="1">
    <citation type="submission" date="2021-03" db="EMBL/GenBank/DDBJ databases">
        <title>Molecular epidemiology and mechanisms of colistin and carbapenem resistance in Enterobacteriaceae from clinical isolates, the environment and porcine samples in Pretoria, South Africa.</title>
        <authorList>
            <person name="Bogoshi D."/>
            <person name="Mbelle N.M."/>
            <person name="Naidoo V."/>
            <person name="Osei Sekyere J."/>
        </authorList>
    </citation>
    <scope>NUCLEOTIDE SEQUENCE</scope>
    <source>
        <strain evidence="1">C080</strain>
    </source>
</reference>
<name>A0A939NTH4_SERMA</name>
<gene>
    <name evidence="1" type="ORF">J4732_22780</name>
</gene>
<dbReference type="AlphaFoldDB" id="A0A939NTH4"/>
<dbReference type="EMBL" id="JAGETR010000244">
    <property type="protein sequence ID" value="MBO2007399.1"/>
    <property type="molecule type" value="Genomic_DNA"/>
</dbReference>
<protein>
    <submittedName>
        <fullName evidence="1">Uncharacterized protein</fullName>
    </submittedName>
</protein>
<evidence type="ECO:0000313" key="1">
    <source>
        <dbReference type="EMBL" id="MBO2007399.1"/>
    </source>
</evidence>